<accession>A0ABQ4V7T4</accession>
<organism evidence="1 2">
    <name type="scientific">Mycolicibacterium cyprinidarum</name>
    <dbReference type="NCBI Taxonomy" id="2860311"/>
    <lineage>
        <taxon>Bacteria</taxon>
        <taxon>Bacillati</taxon>
        <taxon>Actinomycetota</taxon>
        <taxon>Actinomycetes</taxon>
        <taxon>Mycobacteriales</taxon>
        <taxon>Mycobacteriaceae</taxon>
        <taxon>Mycolicibacterium</taxon>
    </lineage>
</organism>
<gene>
    <name evidence="1" type="ORF">NGTWS1702_09690</name>
</gene>
<dbReference type="EMBL" id="BPRH01001039">
    <property type="protein sequence ID" value="GJF11835.1"/>
    <property type="molecule type" value="Genomic_DNA"/>
</dbReference>
<evidence type="ECO:0000313" key="2">
    <source>
        <dbReference type="Proteomes" id="UP001060504"/>
    </source>
</evidence>
<name>A0ABQ4V7T4_9MYCO</name>
<keyword evidence="2" id="KW-1185">Reference proteome</keyword>
<sequence>MLGLSLAMVIAVVIGLLVWKATSNHGPGAETTTPASDGVDRTVGLLREKDPVCDDWGKYADELAEQEERWAALNKGVPAAEWTPKQHEIFDSVGEAMITAADRFEAILPKTRNVVLQELIAQTISYLRAYVDRIPIYVESDGFIAGVANNFGGAVTYMCNAVPIVPAPSDEQEQMLSAAPDASSLAPFMADKDPVCPKFQALIERQRAQLGGWMAGNSMKSAAQWTPKEEALNAAAREVLNRDSEKLFELGKSADNPIVSDLMLTQAAYMQAFSEVLPNYTPDDAQLWTTVTYLGGGLSSACKAQL</sequence>
<protein>
    <submittedName>
        <fullName evidence="1">Uncharacterized protein</fullName>
    </submittedName>
</protein>
<comment type="caution">
    <text evidence="1">The sequence shown here is derived from an EMBL/GenBank/DDBJ whole genome shotgun (WGS) entry which is preliminary data.</text>
</comment>
<proteinExistence type="predicted"/>
<evidence type="ECO:0000313" key="1">
    <source>
        <dbReference type="EMBL" id="GJF11835.1"/>
    </source>
</evidence>
<reference evidence="1 2" key="1">
    <citation type="submission" date="2021-08" db="EMBL/GenBank/DDBJ databases">
        <title>Draft genome sequence of Mycolicibacterium sp. NGTWS1702 strain.</title>
        <authorList>
            <person name="Matsumoto M."/>
            <person name="Tang B.C.C."/>
            <person name="Machida Y."/>
            <person name="Matoyama H."/>
            <person name="Kishihara T."/>
            <person name="Sato S."/>
            <person name="Kondo I."/>
            <person name="Sano M."/>
            <person name="Kato G."/>
        </authorList>
    </citation>
    <scope>NUCLEOTIDE SEQUENCE [LARGE SCALE GENOMIC DNA]</scope>
    <source>
        <strain evidence="1 2">NGTWSNA01</strain>
    </source>
</reference>
<dbReference type="Proteomes" id="UP001060504">
    <property type="component" value="Unassembled WGS sequence"/>
</dbReference>